<evidence type="ECO:0000313" key="6">
    <source>
        <dbReference type="EMBL" id="CAB5016300.1"/>
    </source>
</evidence>
<gene>
    <name evidence="4" type="ORF">UFOPK3164_00979</name>
    <name evidence="5" type="ORF">UFOPK3427_01339</name>
    <name evidence="6" type="ORF">UFOPK4112_00627</name>
</gene>
<dbReference type="InterPro" id="IPR036291">
    <property type="entry name" value="NAD(P)-bd_dom_sf"/>
</dbReference>
<dbReference type="InterPro" id="IPR002347">
    <property type="entry name" value="SDR_fam"/>
</dbReference>
<dbReference type="SUPFAM" id="SSF51735">
    <property type="entry name" value="NAD(P)-binding Rossmann-fold domains"/>
    <property type="match status" value="1"/>
</dbReference>
<dbReference type="EMBL" id="CAFBLT010000001">
    <property type="protein sequence ID" value="CAB4879006.1"/>
    <property type="molecule type" value="Genomic_DNA"/>
</dbReference>
<dbReference type="PRINTS" id="PR00081">
    <property type="entry name" value="GDHRDH"/>
</dbReference>
<organism evidence="5">
    <name type="scientific">freshwater metagenome</name>
    <dbReference type="NCBI Taxonomy" id="449393"/>
    <lineage>
        <taxon>unclassified sequences</taxon>
        <taxon>metagenomes</taxon>
        <taxon>ecological metagenomes</taxon>
    </lineage>
</organism>
<dbReference type="AlphaFoldDB" id="A0A6J7E7W1"/>
<keyword evidence="2" id="KW-0560">Oxidoreductase</keyword>
<dbReference type="CDD" id="cd05233">
    <property type="entry name" value="SDR_c"/>
    <property type="match status" value="1"/>
</dbReference>
<evidence type="ECO:0000313" key="4">
    <source>
        <dbReference type="EMBL" id="CAB4828993.1"/>
    </source>
</evidence>
<accession>A0A6J7E7W1</accession>
<comment type="similarity">
    <text evidence="1">Belongs to the short-chain dehydrogenases/reductases (SDR) family.</text>
</comment>
<dbReference type="PROSITE" id="PS00061">
    <property type="entry name" value="ADH_SHORT"/>
    <property type="match status" value="1"/>
</dbReference>
<dbReference type="InterPro" id="IPR020904">
    <property type="entry name" value="Sc_DH/Rdtase_CS"/>
</dbReference>
<proteinExistence type="inferred from homology"/>
<dbReference type="PANTHER" id="PTHR43669:SF3">
    <property type="entry name" value="ALCOHOL DEHYDROGENASE, PUTATIVE (AFU_ORTHOLOGUE AFUA_3G03445)-RELATED"/>
    <property type="match status" value="1"/>
</dbReference>
<sequence length="250" mass="26405">MTGGIMNEMTGMRILVVGGSSGIGLESGLQAARAGANVAFAARRTELLDEAVAECGESTIALQCDVRDPQHCSDAVEKAAKHFGGLDVILYSAGTSPLKRMGDATRDVWAEVLETNVIGAALVARAALPHLQASNGRLILLGSSSVGRPYPGLVPYTTSKAALHELARGLRGEFPWLRLTTFIVGPTMTGFANSWDPELFGELHARWSVEGYAAGAALTVEEMSAQVIRVMNSGARIDEITVMPDELPPS</sequence>
<name>A0A6J7E7W1_9ZZZZ</name>
<dbReference type="GO" id="GO:0016491">
    <property type="term" value="F:oxidoreductase activity"/>
    <property type="evidence" value="ECO:0007669"/>
    <property type="project" value="UniProtKB-KW"/>
</dbReference>
<feature type="domain" description="Ketoreductase" evidence="3">
    <location>
        <begin position="12"/>
        <end position="191"/>
    </location>
</feature>
<dbReference type="PANTHER" id="PTHR43669">
    <property type="entry name" value="5-KETO-D-GLUCONATE 5-REDUCTASE"/>
    <property type="match status" value="1"/>
</dbReference>
<evidence type="ECO:0000256" key="2">
    <source>
        <dbReference type="ARBA" id="ARBA00023002"/>
    </source>
</evidence>
<reference evidence="5" key="1">
    <citation type="submission" date="2020-05" db="EMBL/GenBank/DDBJ databases">
        <authorList>
            <person name="Chiriac C."/>
            <person name="Salcher M."/>
            <person name="Ghai R."/>
            <person name="Kavagutti S V."/>
        </authorList>
    </citation>
    <scope>NUCLEOTIDE SEQUENCE</scope>
</reference>
<dbReference type="Gene3D" id="3.40.50.720">
    <property type="entry name" value="NAD(P)-binding Rossmann-like Domain"/>
    <property type="match status" value="1"/>
</dbReference>
<dbReference type="SMART" id="SM00822">
    <property type="entry name" value="PKS_KR"/>
    <property type="match status" value="1"/>
</dbReference>
<evidence type="ECO:0000259" key="3">
    <source>
        <dbReference type="SMART" id="SM00822"/>
    </source>
</evidence>
<dbReference type="EMBL" id="CAFBPM010000004">
    <property type="protein sequence ID" value="CAB5016300.1"/>
    <property type="molecule type" value="Genomic_DNA"/>
</dbReference>
<dbReference type="Pfam" id="PF00106">
    <property type="entry name" value="adh_short"/>
    <property type="match status" value="1"/>
</dbReference>
<dbReference type="EMBL" id="CAFABE010000041">
    <property type="protein sequence ID" value="CAB4828993.1"/>
    <property type="molecule type" value="Genomic_DNA"/>
</dbReference>
<evidence type="ECO:0000313" key="5">
    <source>
        <dbReference type="EMBL" id="CAB4879006.1"/>
    </source>
</evidence>
<dbReference type="InterPro" id="IPR057326">
    <property type="entry name" value="KR_dom"/>
</dbReference>
<protein>
    <submittedName>
        <fullName evidence="5">Unannotated protein</fullName>
    </submittedName>
</protein>
<evidence type="ECO:0000256" key="1">
    <source>
        <dbReference type="ARBA" id="ARBA00006484"/>
    </source>
</evidence>